<evidence type="ECO:0000313" key="7">
    <source>
        <dbReference type="EMBL" id="CAH2059022.1"/>
    </source>
</evidence>
<dbReference type="Gene3D" id="1.20.1260.100">
    <property type="entry name" value="TspO/MBR protein"/>
    <property type="match status" value="1"/>
</dbReference>
<accession>A0ABN8IJE3</accession>
<feature type="transmembrane region" description="Helical" evidence="6">
    <location>
        <begin position="161"/>
        <end position="182"/>
    </location>
</feature>
<dbReference type="InterPro" id="IPR004307">
    <property type="entry name" value="TspO_MBR"/>
</dbReference>
<dbReference type="Proteomes" id="UP000837857">
    <property type="component" value="Chromosome 26"/>
</dbReference>
<feature type="transmembrane region" description="Helical" evidence="6">
    <location>
        <begin position="133"/>
        <end position="154"/>
    </location>
</feature>
<gene>
    <name evidence="7" type="ORF">IPOD504_LOCUS10681</name>
</gene>
<reference evidence="7" key="1">
    <citation type="submission" date="2022-03" db="EMBL/GenBank/DDBJ databases">
        <authorList>
            <person name="Martin H S."/>
        </authorList>
    </citation>
    <scope>NUCLEOTIDE SEQUENCE</scope>
</reference>
<keyword evidence="5 6" id="KW-0472">Membrane</keyword>
<dbReference type="Pfam" id="PF03073">
    <property type="entry name" value="TspO_MBR"/>
    <property type="match status" value="1"/>
</dbReference>
<feature type="non-terminal residue" evidence="7">
    <location>
        <position position="1"/>
    </location>
</feature>
<evidence type="ECO:0000256" key="4">
    <source>
        <dbReference type="ARBA" id="ARBA00022989"/>
    </source>
</evidence>
<organism evidence="7 8">
    <name type="scientific">Iphiclides podalirius</name>
    <name type="common">scarce swallowtail</name>
    <dbReference type="NCBI Taxonomy" id="110791"/>
    <lineage>
        <taxon>Eukaryota</taxon>
        <taxon>Metazoa</taxon>
        <taxon>Ecdysozoa</taxon>
        <taxon>Arthropoda</taxon>
        <taxon>Hexapoda</taxon>
        <taxon>Insecta</taxon>
        <taxon>Pterygota</taxon>
        <taxon>Neoptera</taxon>
        <taxon>Endopterygota</taxon>
        <taxon>Lepidoptera</taxon>
        <taxon>Glossata</taxon>
        <taxon>Ditrysia</taxon>
        <taxon>Papilionoidea</taxon>
        <taxon>Papilionidae</taxon>
        <taxon>Papilioninae</taxon>
        <taxon>Iphiclides</taxon>
    </lineage>
</organism>
<evidence type="ECO:0008006" key="9">
    <source>
        <dbReference type="Google" id="ProtNLM"/>
    </source>
</evidence>
<dbReference type="PANTHER" id="PTHR10057">
    <property type="entry name" value="PERIPHERAL-TYPE BENZODIAZEPINE RECEPTOR"/>
    <property type="match status" value="1"/>
</dbReference>
<proteinExistence type="inferred from homology"/>
<dbReference type="EMBL" id="OW152838">
    <property type="protein sequence ID" value="CAH2059022.1"/>
    <property type="molecule type" value="Genomic_DNA"/>
</dbReference>
<comment type="similarity">
    <text evidence="2">Belongs to the TspO/BZRP family.</text>
</comment>
<feature type="transmembrane region" description="Helical" evidence="6">
    <location>
        <begin position="106"/>
        <end position="127"/>
    </location>
</feature>
<evidence type="ECO:0000256" key="6">
    <source>
        <dbReference type="SAM" id="Phobius"/>
    </source>
</evidence>
<name>A0ABN8IJE3_9NEOP</name>
<evidence type="ECO:0000313" key="8">
    <source>
        <dbReference type="Proteomes" id="UP000837857"/>
    </source>
</evidence>
<feature type="transmembrane region" description="Helical" evidence="6">
    <location>
        <begin position="30"/>
        <end position="52"/>
    </location>
</feature>
<dbReference type="InterPro" id="IPR038330">
    <property type="entry name" value="TspO/MBR-related_sf"/>
</dbReference>
<evidence type="ECO:0000256" key="2">
    <source>
        <dbReference type="ARBA" id="ARBA00007524"/>
    </source>
</evidence>
<comment type="subcellular location">
    <subcellularLocation>
        <location evidence="1">Membrane</location>
        <topology evidence="1">Multi-pass membrane protein</topology>
    </subcellularLocation>
</comment>
<feature type="transmembrane region" description="Helical" evidence="6">
    <location>
        <begin position="72"/>
        <end position="94"/>
    </location>
</feature>
<keyword evidence="8" id="KW-1185">Reference proteome</keyword>
<evidence type="ECO:0000256" key="1">
    <source>
        <dbReference type="ARBA" id="ARBA00004141"/>
    </source>
</evidence>
<dbReference type="CDD" id="cd15904">
    <property type="entry name" value="TSPO_MBR"/>
    <property type="match status" value="1"/>
</dbReference>
<sequence>MRVNAVFAQWHSPVHFIILQAQGKMPNWKLIGSLILPNVGGWVGALTMMGQVKNPTSNAWYQTIKKPSWNPPNWVFGPAWTALYTGMGYASYMVYRDCGGLTGRAVLPLALYGGQLILNWTWTPVFFGMHKVGWALVHILTLDVAAAACAVSFFKINPNTAYLMAPYLCWLAFATCLNHSIWELNKDDPKTA</sequence>
<dbReference type="PANTHER" id="PTHR10057:SF0">
    <property type="entry name" value="TRANSLOCATOR PROTEIN"/>
    <property type="match status" value="1"/>
</dbReference>
<keyword evidence="4 6" id="KW-1133">Transmembrane helix</keyword>
<evidence type="ECO:0000256" key="5">
    <source>
        <dbReference type="ARBA" id="ARBA00023136"/>
    </source>
</evidence>
<evidence type="ECO:0000256" key="3">
    <source>
        <dbReference type="ARBA" id="ARBA00022692"/>
    </source>
</evidence>
<keyword evidence="3 6" id="KW-0812">Transmembrane</keyword>
<protein>
    <recommendedName>
        <fullName evidence="9">Translocator protein</fullName>
    </recommendedName>
</protein>